<comment type="caution">
    <text evidence="2">The sequence shown here is derived from an EMBL/GenBank/DDBJ whole genome shotgun (WGS) entry which is preliminary data.</text>
</comment>
<evidence type="ECO:0000313" key="3">
    <source>
        <dbReference type="Proteomes" id="UP001303046"/>
    </source>
</evidence>
<protein>
    <submittedName>
        <fullName evidence="2">Uncharacterized protein</fullName>
    </submittedName>
</protein>
<sequence>MCGRRTTRPSHQDKQILFKMSRGRRGNSPSLYDGFDWRTVPFPEGIGAVICRPKYDENFDLQAFMREGGYPGEFRLPKEVLAVRKQATPVYLNDWHLSVVYYEGHRDYLEYLGILAEPEEQIRYRRAACKIEEGYVDEFPLDRRASGYPYGLTDYKNNYLTAMMERRPTRVRSGMRQGAVASRSDSSTFPTSHTSRHTTASHSSSSHNIGPVSDVPLNIFASPNHQNWTEPAAPTPINSGYVGVNGYEASVGYSNVDGTVPAQVTCGVTQMMSPEVQVMEPQSVNQGSMDTAEIGDVNEFFVTNVYQREPSNNMHTTQVQSPAIANYQNSTVYKTESVDFGYENGQMYPPVLRQQVYQPQREPPIVRTAAGGECDGMIKFEEPSDYEQNSQIGSNAYAECQFNAASAENFDNFEVMHGIPMSQHARGGGVKNIYATPDSTQTYPRPVQDRTTAKTSQYSAKNNGNGAAPDFHPVDYIKEDSDSDESSLGHSCCRVIEREKAVGSSQYWNPEKLIVKRWQRRELSVVQY</sequence>
<organism evidence="2 3">
    <name type="scientific">Necator americanus</name>
    <name type="common">Human hookworm</name>
    <dbReference type="NCBI Taxonomy" id="51031"/>
    <lineage>
        <taxon>Eukaryota</taxon>
        <taxon>Metazoa</taxon>
        <taxon>Ecdysozoa</taxon>
        <taxon>Nematoda</taxon>
        <taxon>Chromadorea</taxon>
        <taxon>Rhabditida</taxon>
        <taxon>Rhabditina</taxon>
        <taxon>Rhabditomorpha</taxon>
        <taxon>Strongyloidea</taxon>
        <taxon>Ancylostomatidae</taxon>
        <taxon>Bunostominae</taxon>
        <taxon>Necator</taxon>
    </lineage>
</organism>
<feature type="region of interest" description="Disordered" evidence="1">
    <location>
        <begin position="170"/>
        <end position="209"/>
    </location>
</feature>
<feature type="region of interest" description="Disordered" evidence="1">
    <location>
        <begin position="435"/>
        <end position="469"/>
    </location>
</feature>
<accession>A0ABR1D565</accession>
<feature type="compositionally biased region" description="Polar residues" evidence="1">
    <location>
        <begin position="453"/>
        <end position="465"/>
    </location>
</feature>
<proteinExistence type="predicted"/>
<dbReference type="EMBL" id="JAVFWL010000003">
    <property type="protein sequence ID" value="KAK6745672.1"/>
    <property type="molecule type" value="Genomic_DNA"/>
</dbReference>
<keyword evidence="3" id="KW-1185">Reference proteome</keyword>
<reference evidence="2 3" key="1">
    <citation type="submission" date="2023-08" db="EMBL/GenBank/DDBJ databases">
        <title>A Necator americanus chromosomal reference genome.</title>
        <authorList>
            <person name="Ilik V."/>
            <person name="Petrzelkova K.J."/>
            <person name="Pardy F."/>
            <person name="Fuh T."/>
            <person name="Niatou-Singa F.S."/>
            <person name="Gouil Q."/>
            <person name="Baker L."/>
            <person name="Ritchie M.E."/>
            <person name="Jex A.R."/>
            <person name="Gazzola D."/>
            <person name="Li H."/>
            <person name="Toshio Fujiwara R."/>
            <person name="Zhan B."/>
            <person name="Aroian R.V."/>
            <person name="Pafco B."/>
            <person name="Schwarz E.M."/>
        </authorList>
    </citation>
    <scope>NUCLEOTIDE SEQUENCE [LARGE SCALE GENOMIC DNA]</scope>
    <source>
        <strain evidence="2 3">Aroian</strain>
        <tissue evidence="2">Whole animal</tissue>
    </source>
</reference>
<dbReference type="Proteomes" id="UP001303046">
    <property type="component" value="Unassembled WGS sequence"/>
</dbReference>
<feature type="compositionally biased region" description="Polar residues" evidence="1">
    <location>
        <begin position="437"/>
        <end position="446"/>
    </location>
</feature>
<evidence type="ECO:0000313" key="2">
    <source>
        <dbReference type="EMBL" id="KAK6745672.1"/>
    </source>
</evidence>
<name>A0ABR1D565_NECAM</name>
<gene>
    <name evidence="2" type="primary">Necator_chrIII.g12800</name>
    <name evidence="2" type="ORF">RB195_012033</name>
</gene>
<feature type="compositionally biased region" description="Low complexity" evidence="1">
    <location>
        <begin position="191"/>
        <end position="207"/>
    </location>
</feature>
<evidence type="ECO:0000256" key="1">
    <source>
        <dbReference type="SAM" id="MobiDB-lite"/>
    </source>
</evidence>